<evidence type="ECO:0000313" key="2">
    <source>
        <dbReference type="EnsemblPlants" id="KRH00102"/>
    </source>
</evidence>
<dbReference type="OMA" id="MGNFIMA"/>
<reference evidence="1" key="3">
    <citation type="submission" date="2018-07" db="EMBL/GenBank/DDBJ databases">
        <title>WGS assembly of Glycine max.</title>
        <authorList>
            <person name="Schmutz J."/>
            <person name="Cannon S."/>
            <person name="Schlueter J."/>
            <person name="Ma J."/>
            <person name="Mitros T."/>
            <person name="Nelson W."/>
            <person name="Hyten D."/>
            <person name="Song Q."/>
            <person name="Thelen J."/>
            <person name="Cheng J."/>
            <person name="Xu D."/>
            <person name="Hellsten U."/>
            <person name="May G."/>
            <person name="Yu Y."/>
            <person name="Sakurai T."/>
            <person name="Umezawa T."/>
            <person name="Bhattacharyya M."/>
            <person name="Sandhu D."/>
            <person name="Valliyodan B."/>
            <person name="Lindquist E."/>
            <person name="Peto M."/>
            <person name="Grant D."/>
            <person name="Shu S."/>
            <person name="Goodstein D."/>
            <person name="Barry K."/>
            <person name="Futrell-Griggs M."/>
            <person name="Abernathy B."/>
            <person name="Du J."/>
            <person name="Tian Z."/>
            <person name="Zhu L."/>
            <person name="Gill N."/>
            <person name="Joshi T."/>
            <person name="Libault M."/>
            <person name="Sethuraman A."/>
            <person name="Zhang X."/>
            <person name="Shinozaki K."/>
            <person name="Nguyen H."/>
            <person name="Wing R."/>
            <person name="Cregan P."/>
            <person name="Specht J."/>
            <person name="Grimwood J."/>
            <person name="Rokhsar D."/>
            <person name="Stacey G."/>
            <person name="Shoemaker R."/>
            <person name="Jackson S."/>
        </authorList>
    </citation>
    <scope>NUCLEOTIDE SEQUENCE</scope>
    <source>
        <tissue evidence="1">Callus</tissue>
    </source>
</reference>
<dbReference type="GO" id="GO:0003729">
    <property type="term" value="F:mRNA binding"/>
    <property type="evidence" value="ECO:0000318"/>
    <property type="project" value="GO_Central"/>
</dbReference>
<dbReference type="EMBL" id="CM000851">
    <property type="protein sequence ID" value="KRH00102.1"/>
    <property type="molecule type" value="Genomic_DNA"/>
</dbReference>
<accession>A0A0R0F2I4</accession>
<reference evidence="2" key="2">
    <citation type="submission" date="2018-02" db="UniProtKB">
        <authorList>
            <consortium name="EnsemblPlants"/>
        </authorList>
    </citation>
    <scope>IDENTIFICATION</scope>
    <source>
        <strain evidence="2">Williams 82</strain>
    </source>
</reference>
<dbReference type="SMR" id="A0A0R0F2I4"/>
<dbReference type="InterPro" id="IPR044958">
    <property type="entry name" value="Ribosomal_bL32_plant/cyanobact"/>
</dbReference>
<dbReference type="EnsemblPlants" id="KRH00102">
    <property type="protein sequence ID" value="KRH00102"/>
    <property type="gene ID" value="GLYMA_18G193100"/>
</dbReference>
<organism evidence="1">
    <name type="scientific">Glycine max</name>
    <name type="common">Soybean</name>
    <name type="synonym">Glycine hispida</name>
    <dbReference type="NCBI Taxonomy" id="3847"/>
    <lineage>
        <taxon>Eukaryota</taxon>
        <taxon>Viridiplantae</taxon>
        <taxon>Streptophyta</taxon>
        <taxon>Embryophyta</taxon>
        <taxon>Tracheophyta</taxon>
        <taxon>Spermatophyta</taxon>
        <taxon>Magnoliopsida</taxon>
        <taxon>eudicotyledons</taxon>
        <taxon>Gunneridae</taxon>
        <taxon>Pentapetalae</taxon>
        <taxon>rosids</taxon>
        <taxon>fabids</taxon>
        <taxon>Fabales</taxon>
        <taxon>Fabaceae</taxon>
        <taxon>Papilionoideae</taxon>
        <taxon>50 kb inversion clade</taxon>
        <taxon>NPAAA clade</taxon>
        <taxon>indigoferoid/millettioid clade</taxon>
        <taxon>Phaseoleae</taxon>
        <taxon>Glycine</taxon>
        <taxon>Glycine subgen. Soja</taxon>
    </lineage>
</organism>
<evidence type="ECO:0008006" key="4">
    <source>
        <dbReference type="Google" id="ProtNLM"/>
    </source>
</evidence>
<dbReference type="Gramene" id="KRH00102">
    <property type="protein sequence ID" value="KRH00102"/>
    <property type="gene ID" value="GLYMA_18G193100"/>
</dbReference>
<protein>
    <recommendedName>
        <fullName evidence="4">Ribosomal protein L32</fullName>
    </recommendedName>
</protein>
<dbReference type="Proteomes" id="UP000008827">
    <property type="component" value="Chromosome 18"/>
</dbReference>
<evidence type="ECO:0000313" key="1">
    <source>
        <dbReference type="EMBL" id="KRH00102.1"/>
    </source>
</evidence>
<evidence type="ECO:0000313" key="3">
    <source>
        <dbReference type="Proteomes" id="UP000008827"/>
    </source>
</evidence>
<dbReference type="InParanoid" id="A0A0R0F2I4"/>
<keyword evidence="3" id="KW-1185">Reference proteome</keyword>
<gene>
    <name evidence="1" type="ORF">GLYMA_18G193100</name>
</gene>
<dbReference type="AlphaFoldDB" id="A0A0R0F2I4"/>
<sequence length="56" mass="6804">MTVPKKRIFIYKKRIWNTLWKKEGYFTTLKAFSSAQSIFTGNSKFFLFKQIQTLEY</sequence>
<dbReference type="OrthoDB" id="1718206at2759"/>
<dbReference type="PANTHER" id="PTHR36083:SF1">
    <property type="entry name" value="LARGE RIBOSOMAL SUBUNIT PROTEIN BL32C"/>
    <property type="match status" value="1"/>
</dbReference>
<proteinExistence type="predicted"/>
<reference evidence="1 2" key="1">
    <citation type="journal article" date="2010" name="Nature">
        <title>Genome sequence of the palaeopolyploid soybean.</title>
        <authorList>
            <person name="Schmutz J."/>
            <person name="Cannon S.B."/>
            <person name="Schlueter J."/>
            <person name="Ma J."/>
            <person name="Mitros T."/>
            <person name="Nelson W."/>
            <person name="Hyten D.L."/>
            <person name="Song Q."/>
            <person name="Thelen J.J."/>
            <person name="Cheng J."/>
            <person name="Xu D."/>
            <person name="Hellsten U."/>
            <person name="May G.D."/>
            <person name="Yu Y."/>
            <person name="Sakurai T."/>
            <person name="Umezawa T."/>
            <person name="Bhattacharyya M.K."/>
            <person name="Sandhu D."/>
            <person name="Valliyodan B."/>
            <person name="Lindquist E."/>
            <person name="Peto M."/>
            <person name="Grant D."/>
            <person name="Shu S."/>
            <person name="Goodstein D."/>
            <person name="Barry K."/>
            <person name="Futrell-Griggs M."/>
            <person name="Abernathy B."/>
            <person name="Du J."/>
            <person name="Tian Z."/>
            <person name="Zhu L."/>
            <person name="Gill N."/>
            <person name="Joshi T."/>
            <person name="Libault M."/>
            <person name="Sethuraman A."/>
            <person name="Zhang X.-C."/>
            <person name="Shinozaki K."/>
            <person name="Nguyen H.T."/>
            <person name="Wing R.A."/>
            <person name="Cregan P."/>
            <person name="Specht J."/>
            <person name="Grimwood J."/>
            <person name="Rokhsar D."/>
            <person name="Stacey G."/>
            <person name="Shoemaker R.C."/>
            <person name="Jackson S.A."/>
        </authorList>
    </citation>
    <scope>NUCLEOTIDE SEQUENCE [LARGE SCALE GENOMIC DNA]</scope>
    <source>
        <strain evidence="2">cv. Williams 82</strain>
        <tissue evidence="1">Callus</tissue>
    </source>
</reference>
<name>A0A0R0F2I4_SOYBN</name>
<dbReference type="PANTHER" id="PTHR36083">
    <property type="entry name" value="50S RIBOSOMAL PROTEIN L32, CHLOROPLASTIC"/>
    <property type="match status" value="1"/>
</dbReference>